<reference evidence="2 3" key="1">
    <citation type="submission" date="2019-09" db="EMBL/GenBank/DDBJ databases">
        <title>A chromosome-level genome assembly of the Chinese tupelo Nyssa sinensis.</title>
        <authorList>
            <person name="Yang X."/>
            <person name="Kang M."/>
            <person name="Yang Y."/>
            <person name="Xiong H."/>
            <person name="Wang M."/>
            <person name="Zhang Z."/>
            <person name="Wang Z."/>
            <person name="Wu H."/>
            <person name="Ma T."/>
            <person name="Liu J."/>
            <person name="Xi Z."/>
        </authorList>
    </citation>
    <scope>NUCLEOTIDE SEQUENCE [LARGE SCALE GENOMIC DNA]</scope>
    <source>
        <strain evidence="2">J267</strain>
        <tissue evidence="2">Leaf</tissue>
    </source>
</reference>
<accession>A0A5J4ZHD1</accession>
<gene>
    <name evidence="2" type="ORF">F0562_017587</name>
</gene>
<proteinExistence type="predicted"/>
<keyword evidence="3" id="KW-1185">Reference proteome</keyword>
<evidence type="ECO:0000313" key="2">
    <source>
        <dbReference type="EMBL" id="KAA8517294.1"/>
    </source>
</evidence>
<organism evidence="2 3">
    <name type="scientific">Nyssa sinensis</name>
    <dbReference type="NCBI Taxonomy" id="561372"/>
    <lineage>
        <taxon>Eukaryota</taxon>
        <taxon>Viridiplantae</taxon>
        <taxon>Streptophyta</taxon>
        <taxon>Embryophyta</taxon>
        <taxon>Tracheophyta</taxon>
        <taxon>Spermatophyta</taxon>
        <taxon>Magnoliopsida</taxon>
        <taxon>eudicotyledons</taxon>
        <taxon>Gunneridae</taxon>
        <taxon>Pentapetalae</taxon>
        <taxon>asterids</taxon>
        <taxon>Cornales</taxon>
        <taxon>Nyssaceae</taxon>
        <taxon>Nyssa</taxon>
    </lineage>
</organism>
<sequence>MGSCSSLGKLPNLMKWVVMLKLPKIQPVARQRRLPPTDGAAKEAEGMNLPRLAVVTDVGELCELIQSSLLSKRISILDAAFLSSQASLSPKKDITESPLSISSDDRSNIASVKRIVGGLYRISLAEEDLAEIIAHHRDARERFGIRGLTVHPQPSRNGDTACPNKVLLLRKAGEDIVPDDSFLFEQFVLVNISIVPTHADDVEKNVSRANPTDSSVFKGVTNVNNSSPIPPLTDLDSDDDASLIAAET</sequence>
<feature type="compositionally biased region" description="Polar residues" evidence="1">
    <location>
        <begin position="217"/>
        <end position="226"/>
    </location>
</feature>
<evidence type="ECO:0000313" key="3">
    <source>
        <dbReference type="Proteomes" id="UP000325577"/>
    </source>
</evidence>
<protein>
    <submittedName>
        <fullName evidence="2">Uncharacterized protein</fullName>
    </submittedName>
</protein>
<dbReference type="AlphaFoldDB" id="A0A5J4ZHD1"/>
<dbReference type="EMBL" id="CM018051">
    <property type="protein sequence ID" value="KAA8517294.1"/>
    <property type="molecule type" value="Genomic_DNA"/>
</dbReference>
<evidence type="ECO:0000256" key="1">
    <source>
        <dbReference type="SAM" id="MobiDB-lite"/>
    </source>
</evidence>
<name>A0A5J4ZHD1_9ASTE</name>
<feature type="region of interest" description="Disordered" evidence="1">
    <location>
        <begin position="217"/>
        <end position="241"/>
    </location>
</feature>
<dbReference type="Proteomes" id="UP000325577">
    <property type="component" value="Linkage Group LG8"/>
</dbReference>